<protein>
    <recommendedName>
        <fullName evidence="2">FAR1 domain-containing protein</fullName>
    </recommendedName>
</protein>
<dbReference type="InterPro" id="IPR004330">
    <property type="entry name" value="FAR1_DNA_bnd_dom"/>
</dbReference>
<feature type="compositionally biased region" description="Basic residues" evidence="1">
    <location>
        <begin position="362"/>
        <end position="373"/>
    </location>
</feature>
<dbReference type="OrthoDB" id="1415208at2759"/>
<dbReference type="AlphaFoldDB" id="A0A2Z6NTS8"/>
<accession>A0A2Z6NTS8</accession>
<sequence>MSTYSEETLHLDSDIEGEEFTSGDGIDSDRDELGEENCGIGTDRDELGEENCGIGIDRDELGKDNSYAHSQGFAIRKDDVKRNDENEIVSRRLLCNKAGKSERKNKKNEDRHRPTMRTGCLARLRVAYDIIRKIWKVTMFEPSHNHDLTPAHFVHLIPNYRKLSEADKKIVNGLHSQGVRTCHIMGFLMDQKGGHEDLGFIKKDLYNYTDHQGRAIENVAALSVTERTVDGNNLIFRVNVYRNKDAVFWVHLDKYEDMDAFPESLICKRWTKTAKKDHISSFASKDVNNEEKMVMFRRGALVAAFNRLCEVSCMSVNDYKEALEGINSLCDKMNKRREGNVNGNNKANKSVAGDPQNVKPKGAPKIKKSRRKQGSCTHCRMPDHTIQRCPVLARNDVDEEQRAEEEKKDEDSIAEYVSVSNKMNDKKHSVSVPNGIKRMREDDNVVFSTQDVVNKRTANIDTRKLDASVTPNIKINIENNGVPHEFGYDVSRTIKHERWNHGVGYVGNYFPMYSGIPNFGGSIFPQFPPTGILPSHSNNTAAMHYGTHSFMSVLKDVERSAKHRN</sequence>
<name>A0A2Z6NTS8_TRISU</name>
<dbReference type="Pfam" id="PF03101">
    <property type="entry name" value="FAR1"/>
    <property type="match status" value="1"/>
</dbReference>
<evidence type="ECO:0000256" key="1">
    <source>
        <dbReference type="SAM" id="MobiDB-lite"/>
    </source>
</evidence>
<keyword evidence="4" id="KW-1185">Reference proteome</keyword>
<dbReference type="PANTHER" id="PTHR47718">
    <property type="entry name" value="OS01G0519700 PROTEIN"/>
    <property type="match status" value="1"/>
</dbReference>
<evidence type="ECO:0000313" key="3">
    <source>
        <dbReference type="EMBL" id="GAU33477.1"/>
    </source>
</evidence>
<dbReference type="Proteomes" id="UP000242715">
    <property type="component" value="Unassembled WGS sequence"/>
</dbReference>
<gene>
    <name evidence="3" type="ORF">TSUD_370890</name>
</gene>
<feature type="region of interest" description="Disordered" evidence="1">
    <location>
        <begin position="1"/>
        <end position="51"/>
    </location>
</feature>
<proteinExistence type="predicted"/>
<feature type="domain" description="FAR1" evidence="2">
    <location>
        <begin position="65"/>
        <end position="149"/>
    </location>
</feature>
<evidence type="ECO:0000259" key="2">
    <source>
        <dbReference type="Pfam" id="PF03101"/>
    </source>
</evidence>
<feature type="region of interest" description="Disordered" evidence="1">
    <location>
        <begin position="337"/>
        <end position="412"/>
    </location>
</feature>
<organism evidence="3 4">
    <name type="scientific">Trifolium subterraneum</name>
    <name type="common">Subterranean clover</name>
    <dbReference type="NCBI Taxonomy" id="3900"/>
    <lineage>
        <taxon>Eukaryota</taxon>
        <taxon>Viridiplantae</taxon>
        <taxon>Streptophyta</taxon>
        <taxon>Embryophyta</taxon>
        <taxon>Tracheophyta</taxon>
        <taxon>Spermatophyta</taxon>
        <taxon>Magnoliopsida</taxon>
        <taxon>eudicotyledons</taxon>
        <taxon>Gunneridae</taxon>
        <taxon>Pentapetalae</taxon>
        <taxon>rosids</taxon>
        <taxon>fabids</taxon>
        <taxon>Fabales</taxon>
        <taxon>Fabaceae</taxon>
        <taxon>Papilionoideae</taxon>
        <taxon>50 kb inversion clade</taxon>
        <taxon>NPAAA clade</taxon>
        <taxon>Hologalegina</taxon>
        <taxon>IRL clade</taxon>
        <taxon>Trifolieae</taxon>
        <taxon>Trifolium</taxon>
    </lineage>
</organism>
<dbReference type="PANTHER" id="PTHR47718:SF15">
    <property type="entry name" value="PROTEIN FAR1-RELATED SEQUENCE 5-LIKE"/>
    <property type="match status" value="1"/>
</dbReference>
<dbReference type="EMBL" id="DF973528">
    <property type="protein sequence ID" value="GAU33477.1"/>
    <property type="molecule type" value="Genomic_DNA"/>
</dbReference>
<evidence type="ECO:0000313" key="4">
    <source>
        <dbReference type="Proteomes" id="UP000242715"/>
    </source>
</evidence>
<reference evidence="4" key="1">
    <citation type="journal article" date="2017" name="Front. Plant Sci.">
        <title>Climate Clever Clovers: New Paradigm to Reduce the Environmental Footprint of Ruminants by Breeding Low Methanogenic Forages Utilizing Haplotype Variation.</title>
        <authorList>
            <person name="Kaur P."/>
            <person name="Appels R."/>
            <person name="Bayer P.E."/>
            <person name="Keeble-Gagnere G."/>
            <person name="Wang J."/>
            <person name="Hirakawa H."/>
            <person name="Shirasawa K."/>
            <person name="Vercoe P."/>
            <person name="Stefanova K."/>
            <person name="Durmic Z."/>
            <person name="Nichols P."/>
            <person name="Revell C."/>
            <person name="Isobe S.N."/>
            <person name="Edwards D."/>
            <person name="Erskine W."/>
        </authorList>
    </citation>
    <scope>NUCLEOTIDE SEQUENCE [LARGE SCALE GENOMIC DNA]</scope>
    <source>
        <strain evidence="4">cv. Daliak</strain>
    </source>
</reference>